<dbReference type="InterPro" id="IPR003594">
    <property type="entry name" value="HATPase_dom"/>
</dbReference>
<feature type="domain" description="PAS" evidence="16">
    <location>
        <begin position="206"/>
        <end position="254"/>
    </location>
</feature>
<dbReference type="SUPFAM" id="SSF55890">
    <property type="entry name" value="Sporulation response regulatory protein Spo0B"/>
    <property type="match status" value="1"/>
</dbReference>
<dbReference type="STRING" id="255247.ABE41_011255"/>
<keyword evidence="6" id="KW-0808">Transferase</keyword>
<accession>A0A1B1Z5G9</accession>
<dbReference type="CDD" id="cd00130">
    <property type="entry name" value="PAS"/>
    <property type="match status" value="1"/>
</dbReference>
<dbReference type="RefSeq" id="WP_066290181.1">
    <property type="nucleotide sequence ID" value="NZ_CP016761.1"/>
</dbReference>
<dbReference type="GO" id="GO:0000155">
    <property type="term" value="F:phosphorelay sensor kinase activity"/>
    <property type="evidence" value="ECO:0007669"/>
    <property type="project" value="InterPro"/>
</dbReference>
<organism evidence="17 18">
    <name type="scientific">Fictibacillus arsenicus</name>
    <dbReference type="NCBI Taxonomy" id="255247"/>
    <lineage>
        <taxon>Bacteria</taxon>
        <taxon>Bacillati</taxon>
        <taxon>Bacillota</taxon>
        <taxon>Bacilli</taxon>
        <taxon>Bacillales</taxon>
        <taxon>Fictibacillaceae</taxon>
        <taxon>Fictibacillus</taxon>
    </lineage>
</organism>
<feature type="transmembrane region" description="Helical" evidence="14">
    <location>
        <begin position="6"/>
        <end position="31"/>
    </location>
</feature>
<comment type="subcellular location">
    <subcellularLocation>
        <location evidence="2">Cell membrane</location>
        <topology evidence="2">Multi-pass membrane protein</topology>
    </subcellularLocation>
</comment>
<dbReference type="InterPro" id="IPR013767">
    <property type="entry name" value="PAS_fold"/>
</dbReference>
<keyword evidence="18" id="KW-1185">Reference proteome</keyword>
<dbReference type="PANTHER" id="PTHR43547:SF3">
    <property type="entry name" value="SENSOR PROTEIN CITS"/>
    <property type="match status" value="1"/>
</dbReference>
<dbReference type="PROSITE" id="PS50109">
    <property type="entry name" value="HIS_KIN"/>
    <property type="match status" value="1"/>
</dbReference>
<evidence type="ECO:0000256" key="8">
    <source>
        <dbReference type="ARBA" id="ARBA00022741"/>
    </source>
</evidence>
<evidence type="ECO:0000256" key="5">
    <source>
        <dbReference type="ARBA" id="ARBA00022553"/>
    </source>
</evidence>
<dbReference type="SUPFAM" id="SSF55874">
    <property type="entry name" value="ATPase domain of HSP90 chaperone/DNA topoisomerase II/histidine kinase"/>
    <property type="match status" value="1"/>
</dbReference>
<evidence type="ECO:0000256" key="13">
    <source>
        <dbReference type="ARBA" id="ARBA00023136"/>
    </source>
</evidence>
<dbReference type="PANTHER" id="PTHR43547">
    <property type="entry name" value="TWO-COMPONENT HISTIDINE KINASE"/>
    <property type="match status" value="1"/>
</dbReference>
<sequence>MKLQTKLMIISGSLIFIVVVILALLFQVMFVNTIKDQIGQRALSVANTVSSNPLVIEAFEEVDPSQRIQPYAEEIRKKTGAQYVVVGNKEGIRYSHPLPERIGKKMVGGDNEFALSGEPSITEATGSLGPAVRGKSPIINDEDKIIGLVSVGFLTTSINEIIWPYKLKILLIGIFTLSLGIIGSILIAKGVKKATHGLEPKEIGLLYKEKSAILEAIREGVIAINRDGDITMVNHTALQMLERDTDDLIGSNILKVIPNSRLLDVISNGSSEFDEQMKLGNSNVVANRVPITDDRGDVIGAVATFRNKNELYRLNEELAQVKGYSEGLRAQTHEFSNKLYLISGLIQLESYQEALDVISKESDVHQSFAKFIMKRISDPYIGGLLIGKFNRSIELKVPFSIDPSSTFKDIPETIDRQLLVTIIGNLVDNAMDAAVKSKENESGVKICLSDMGNQLLIEIEDDGEGIPPSIANKLYQKGFSTKGSDRGYGLYLVHQSVDQLIGEIFYERTKGNSTLFTVIIPKE</sequence>
<evidence type="ECO:0000256" key="1">
    <source>
        <dbReference type="ARBA" id="ARBA00000085"/>
    </source>
</evidence>
<dbReference type="InterPro" id="IPR029151">
    <property type="entry name" value="Sensor-like_sf"/>
</dbReference>
<evidence type="ECO:0000256" key="7">
    <source>
        <dbReference type="ARBA" id="ARBA00022692"/>
    </source>
</evidence>
<evidence type="ECO:0000256" key="10">
    <source>
        <dbReference type="ARBA" id="ARBA00022840"/>
    </source>
</evidence>
<evidence type="ECO:0000256" key="12">
    <source>
        <dbReference type="ARBA" id="ARBA00023012"/>
    </source>
</evidence>
<dbReference type="InterPro" id="IPR005467">
    <property type="entry name" value="His_kinase_dom"/>
</dbReference>
<feature type="domain" description="Histidine kinase" evidence="15">
    <location>
        <begin position="415"/>
        <end position="523"/>
    </location>
</feature>
<dbReference type="Gene3D" id="1.10.287.130">
    <property type="match status" value="1"/>
</dbReference>
<feature type="transmembrane region" description="Helical" evidence="14">
    <location>
        <begin position="145"/>
        <end position="163"/>
    </location>
</feature>
<dbReference type="SUPFAM" id="SSF103190">
    <property type="entry name" value="Sensory domain-like"/>
    <property type="match status" value="1"/>
</dbReference>
<evidence type="ECO:0000256" key="11">
    <source>
        <dbReference type="ARBA" id="ARBA00022989"/>
    </source>
</evidence>
<keyword evidence="11 14" id="KW-1133">Transmembrane helix</keyword>
<evidence type="ECO:0000259" key="16">
    <source>
        <dbReference type="PROSITE" id="PS50112"/>
    </source>
</evidence>
<reference evidence="17 18" key="1">
    <citation type="submission" date="2016-08" db="EMBL/GenBank/DDBJ databases">
        <title>Complete genome sequence of Fictibacillus arsenicus G25-54, a strain with toxicity to nematodes and a potential arsenic-resistance activity.</title>
        <authorList>
            <person name="Zheng Z."/>
        </authorList>
    </citation>
    <scope>NUCLEOTIDE SEQUENCE [LARGE SCALE GENOMIC DNA]</scope>
    <source>
        <strain evidence="17 18">G25-54</strain>
    </source>
</reference>
<keyword evidence="7 14" id="KW-0812">Transmembrane</keyword>
<gene>
    <name evidence="17" type="ORF">ABE41_011255</name>
</gene>
<dbReference type="SUPFAM" id="SSF55785">
    <property type="entry name" value="PYP-like sensor domain (PAS domain)"/>
    <property type="match status" value="1"/>
</dbReference>
<dbReference type="SMART" id="SM00387">
    <property type="entry name" value="HATPase_c"/>
    <property type="match status" value="1"/>
</dbReference>
<dbReference type="GO" id="GO:0005524">
    <property type="term" value="F:ATP binding"/>
    <property type="evidence" value="ECO:0007669"/>
    <property type="project" value="UniProtKB-KW"/>
</dbReference>
<name>A0A1B1Z5G9_9BACL</name>
<keyword evidence="4" id="KW-1003">Cell membrane</keyword>
<evidence type="ECO:0000256" key="9">
    <source>
        <dbReference type="ARBA" id="ARBA00022777"/>
    </source>
</evidence>
<dbReference type="InterPro" id="IPR004358">
    <property type="entry name" value="Sig_transdc_His_kin-like_C"/>
</dbReference>
<protein>
    <recommendedName>
        <fullName evidence="3">histidine kinase</fullName>
        <ecNumber evidence="3">2.7.13.3</ecNumber>
    </recommendedName>
</protein>
<dbReference type="PROSITE" id="PS50112">
    <property type="entry name" value="PAS"/>
    <property type="match status" value="1"/>
</dbReference>
<keyword evidence="13 14" id="KW-0472">Membrane</keyword>
<evidence type="ECO:0000256" key="2">
    <source>
        <dbReference type="ARBA" id="ARBA00004651"/>
    </source>
</evidence>
<evidence type="ECO:0000313" key="18">
    <source>
        <dbReference type="Proteomes" id="UP000077412"/>
    </source>
</evidence>
<evidence type="ECO:0000313" key="17">
    <source>
        <dbReference type="EMBL" id="ANX12589.1"/>
    </source>
</evidence>
<keyword evidence="8" id="KW-0547">Nucleotide-binding</keyword>
<dbReference type="EC" id="2.7.13.3" evidence="3"/>
<evidence type="ECO:0000256" key="3">
    <source>
        <dbReference type="ARBA" id="ARBA00012438"/>
    </source>
</evidence>
<dbReference type="Pfam" id="PF14689">
    <property type="entry name" value="SPOB_a"/>
    <property type="match status" value="1"/>
</dbReference>
<dbReference type="Gene3D" id="3.30.565.10">
    <property type="entry name" value="Histidine kinase-like ATPase, C-terminal domain"/>
    <property type="match status" value="1"/>
</dbReference>
<dbReference type="InterPro" id="IPR035965">
    <property type="entry name" value="PAS-like_dom_sf"/>
</dbReference>
<evidence type="ECO:0000256" key="4">
    <source>
        <dbReference type="ARBA" id="ARBA00022475"/>
    </source>
</evidence>
<dbReference type="Proteomes" id="UP000077412">
    <property type="component" value="Chromosome"/>
</dbReference>
<dbReference type="KEGG" id="far:ABE41_011255"/>
<dbReference type="Pfam" id="PF17203">
    <property type="entry name" value="sCache_3_2"/>
    <property type="match status" value="1"/>
</dbReference>
<dbReference type="InterPro" id="IPR033463">
    <property type="entry name" value="sCache_3"/>
</dbReference>
<dbReference type="GO" id="GO:0006355">
    <property type="term" value="P:regulation of DNA-templated transcription"/>
    <property type="evidence" value="ECO:0007669"/>
    <property type="project" value="InterPro"/>
</dbReference>
<dbReference type="GO" id="GO:0005886">
    <property type="term" value="C:plasma membrane"/>
    <property type="evidence" value="ECO:0007669"/>
    <property type="project" value="UniProtKB-SubCell"/>
</dbReference>
<evidence type="ECO:0000259" key="15">
    <source>
        <dbReference type="PROSITE" id="PS50109"/>
    </source>
</evidence>
<dbReference type="Gene3D" id="3.30.450.20">
    <property type="entry name" value="PAS domain"/>
    <property type="match status" value="2"/>
</dbReference>
<dbReference type="OrthoDB" id="9792686at2"/>
<comment type="catalytic activity">
    <reaction evidence="1">
        <text>ATP + protein L-histidine = ADP + protein N-phospho-L-histidine.</text>
        <dbReference type="EC" id="2.7.13.3"/>
    </reaction>
</comment>
<keyword evidence="10" id="KW-0067">ATP-binding</keyword>
<dbReference type="AlphaFoldDB" id="A0A1B1Z5G9"/>
<dbReference type="InterPro" id="IPR016120">
    <property type="entry name" value="Sig_transdc_His_kin_SpoOB"/>
</dbReference>
<dbReference type="Pfam" id="PF00989">
    <property type="entry name" value="PAS"/>
    <property type="match status" value="1"/>
</dbReference>
<dbReference type="SMART" id="SM00091">
    <property type="entry name" value="PAS"/>
    <property type="match status" value="1"/>
</dbReference>
<dbReference type="PRINTS" id="PR00344">
    <property type="entry name" value="BCTRLSENSOR"/>
</dbReference>
<evidence type="ECO:0000256" key="14">
    <source>
        <dbReference type="SAM" id="Phobius"/>
    </source>
</evidence>
<keyword evidence="9 17" id="KW-0418">Kinase</keyword>
<dbReference type="InterPro" id="IPR039506">
    <property type="entry name" value="SPOB_a"/>
</dbReference>
<feature type="transmembrane region" description="Helical" evidence="14">
    <location>
        <begin position="169"/>
        <end position="188"/>
    </location>
</feature>
<dbReference type="Pfam" id="PF02518">
    <property type="entry name" value="HATPase_c"/>
    <property type="match status" value="1"/>
</dbReference>
<keyword evidence="12" id="KW-0902">Two-component regulatory system</keyword>
<dbReference type="InterPro" id="IPR036890">
    <property type="entry name" value="HATPase_C_sf"/>
</dbReference>
<dbReference type="EMBL" id="CP016761">
    <property type="protein sequence ID" value="ANX12589.1"/>
    <property type="molecule type" value="Genomic_DNA"/>
</dbReference>
<evidence type="ECO:0000256" key="6">
    <source>
        <dbReference type="ARBA" id="ARBA00022679"/>
    </source>
</evidence>
<keyword evidence="5" id="KW-0597">Phosphoprotein</keyword>
<proteinExistence type="predicted"/>
<dbReference type="FunFam" id="3.30.450.20:FF:000018">
    <property type="entry name" value="Sensor histidine kinase DcuS"/>
    <property type="match status" value="1"/>
</dbReference>
<dbReference type="InterPro" id="IPR000014">
    <property type="entry name" value="PAS"/>
</dbReference>